<gene>
    <name evidence="7" type="ORF">QRT03_21205</name>
</gene>
<feature type="transmembrane region" description="Helical" evidence="6">
    <location>
        <begin position="174"/>
        <end position="192"/>
    </location>
</feature>
<feature type="transmembrane region" description="Helical" evidence="6">
    <location>
        <begin position="199"/>
        <end position="220"/>
    </location>
</feature>
<comment type="caution">
    <text evidence="7">The sequence shown here is derived from an EMBL/GenBank/DDBJ whole genome shotgun (WGS) entry which is preliminary data.</text>
</comment>
<reference evidence="7 8" key="1">
    <citation type="submission" date="2023-06" db="EMBL/GenBank/DDBJ databases">
        <title>Actinomycetospora Odt1-22.</title>
        <authorList>
            <person name="Supong K."/>
        </authorList>
    </citation>
    <scope>NUCLEOTIDE SEQUENCE [LARGE SCALE GENOMIC DNA]</scope>
    <source>
        <strain evidence="7 8">Odt1-22</strain>
    </source>
</reference>
<evidence type="ECO:0000256" key="5">
    <source>
        <dbReference type="ARBA" id="ARBA00023136"/>
    </source>
</evidence>
<dbReference type="EMBL" id="JASVWF010000005">
    <property type="protein sequence ID" value="MDL5158499.1"/>
    <property type="molecule type" value="Genomic_DNA"/>
</dbReference>
<dbReference type="InterPro" id="IPR019108">
    <property type="entry name" value="Caa3_assmbl_CtaG-rel"/>
</dbReference>
<feature type="transmembrane region" description="Helical" evidence="6">
    <location>
        <begin position="240"/>
        <end position="262"/>
    </location>
</feature>
<evidence type="ECO:0000256" key="3">
    <source>
        <dbReference type="ARBA" id="ARBA00022692"/>
    </source>
</evidence>
<keyword evidence="5 6" id="KW-0472">Membrane</keyword>
<keyword evidence="8" id="KW-1185">Reference proteome</keyword>
<dbReference type="RefSeq" id="WP_286055042.1">
    <property type="nucleotide sequence ID" value="NZ_JASVWF010000005.1"/>
</dbReference>
<feature type="transmembrane region" description="Helical" evidence="6">
    <location>
        <begin position="135"/>
        <end position="154"/>
    </location>
</feature>
<protein>
    <submittedName>
        <fullName evidence="7">Cytochrome c oxidase assembly protein</fullName>
    </submittedName>
</protein>
<dbReference type="Pfam" id="PF09678">
    <property type="entry name" value="Caa3_CtaG"/>
    <property type="match status" value="1"/>
</dbReference>
<evidence type="ECO:0000256" key="4">
    <source>
        <dbReference type="ARBA" id="ARBA00022989"/>
    </source>
</evidence>
<keyword evidence="2" id="KW-1003">Cell membrane</keyword>
<name>A0ABT7MCW2_9PSEU</name>
<evidence type="ECO:0000313" key="7">
    <source>
        <dbReference type="EMBL" id="MDL5158499.1"/>
    </source>
</evidence>
<evidence type="ECO:0000313" key="8">
    <source>
        <dbReference type="Proteomes" id="UP001231924"/>
    </source>
</evidence>
<keyword evidence="3 6" id="KW-0812">Transmembrane</keyword>
<feature type="transmembrane region" description="Helical" evidence="6">
    <location>
        <begin position="85"/>
        <end position="105"/>
    </location>
</feature>
<feature type="transmembrane region" description="Helical" evidence="6">
    <location>
        <begin position="59"/>
        <end position="79"/>
    </location>
</feature>
<dbReference type="Proteomes" id="UP001231924">
    <property type="component" value="Unassembled WGS sequence"/>
</dbReference>
<comment type="subcellular location">
    <subcellularLocation>
        <location evidence="1">Cell membrane</location>
        <topology evidence="1">Multi-pass membrane protein</topology>
    </subcellularLocation>
</comment>
<accession>A0ABT7MCW2</accession>
<evidence type="ECO:0000256" key="6">
    <source>
        <dbReference type="SAM" id="Phobius"/>
    </source>
</evidence>
<keyword evidence="4 6" id="KW-1133">Transmembrane helix</keyword>
<evidence type="ECO:0000256" key="2">
    <source>
        <dbReference type="ARBA" id="ARBA00022475"/>
    </source>
</evidence>
<proteinExistence type="predicted"/>
<feature type="transmembrane region" description="Helical" evidence="6">
    <location>
        <begin position="30"/>
        <end position="47"/>
    </location>
</feature>
<sequence>MARAGQLMGPMGPTPGPAWADVLTTWSPAWGVNAVLLVLAVLYLAAARRHGAWPVRRTVSFLAALASAVVTWNSGIAVFGHAAFAVHMVMHLMLIMVVPAFWVAAHPLELLRSSLPERAGARFDAVLDSRASRALFFPGTVLIVYALVIVLTHLTGFMEAMASSMALHHSEQALYLVAGVLFFHVAIGVDLLPNRPAYFVRYVLMAFAMGVDTLVGVVLMQAPATMFPSYDLEGVHLGGALMWVVGDGLMMVIMVLLGRLWVSDASAKVDFGPWLESARNDAFREQTGSSADAAGDLDDDEDALAAYNRMLARLDRGER</sequence>
<evidence type="ECO:0000256" key="1">
    <source>
        <dbReference type="ARBA" id="ARBA00004651"/>
    </source>
</evidence>
<organism evidence="7 8">
    <name type="scientific">Actinomycetospora termitidis</name>
    <dbReference type="NCBI Taxonomy" id="3053470"/>
    <lineage>
        <taxon>Bacteria</taxon>
        <taxon>Bacillati</taxon>
        <taxon>Actinomycetota</taxon>
        <taxon>Actinomycetes</taxon>
        <taxon>Pseudonocardiales</taxon>
        <taxon>Pseudonocardiaceae</taxon>
        <taxon>Actinomycetospora</taxon>
    </lineage>
</organism>